<keyword evidence="4" id="KW-1185">Reference proteome</keyword>
<dbReference type="EMBL" id="ALPT02000090">
    <property type="protein sequence ID" value="KGA95960.1"/>
    <property type="molecule type" value="Genomic_DNA"/>
</dbReference>
<evidence type="ECO:0000313" key="4">
    <source>
        <dbReference type="Proteomes" id="UP000002754"/>
    </source>
</evidence>
<protein>
    <recommendedName>
        <fullName evidence="1">WYL domain-containing protein</fullName>
    </recommendedName>
</protein>
<dbReference type="Proteomes" id="UP000002754">
    <property type="component" value="Unassembled WGS sequence"/>
</dbReference>
<evidence type="ECO:0000313" key="3">
    <source>
        <dbReference type="EMBL" id="THG90946.1"/>
    </source>
</evidence>
<comment type="caution">
    <text evidence="2">The sequence shown here is derived from an EMBL/GenBank/DDBJ whole genome shotgun (WGS) entry which is preliminary data.</text>
</comment>
<dbReference type="Proteomes" id="UP000297014">
    <property type="component" value="Unassembled WGS sequence"/>
</dbReference>
<dbReference type="OrthoDB" id="2112405at2"/>
<dbReference type="STRING" id="1218173.BALCAV_0219130"/>
<dbReference type="PROSITE" id="PS52050">
    <property type="entry name" value="WYL"/>
    <property type="match status" value="1"/>
</dbReference>
<feature type="domain" description="WYL" evidence="1">
    <location>
        <begin position="5"/>
        <end position="63"/>
    </location>
</feature>
<proteinExistence type="predicted"/>
<reference evidence="2 4" key="1">
    <citation type="journal article" date="2014" name="Genome Announc.">
        <title>Draft Genome Sequence of Bacillus alcalophilus AV1934, a Classic Alkaliphile Isolated from Human Feces in 1934.</title>
        <authorList>
            <person name="Attie O."/>
            <person name="Jayaprakash A."/>
            <person name="Shah H."/>
            <person name="Paulsen I.T."/>
            <person name="Morino M."/>
            <person name="Takahashi Y."/>
            <person name="Narumi I."/>
            <person name="Sachidanandam R."/>
            <person name="Satoh K."/>
            <person name="Ito M."/>
            <person name="Krulwich T.A."/>
        </authorList>
    </citation>
    <scope>NUCLEOTIDE SEQUENCE [LARGE SCALE GENOMIC DNA]</scope>
    <source>
        <strain evidence="2 4">AV1934</strain>
    </source>
</reference>
<reference evidence="3 5" key="2">
    <citation type="submission" date="2014-01" db="EMBL/GenBank/DDBJ databases">
        <title>Draft genome sequencing of Bacillus alcalophilus CGMCC 1.3604.</title>
        <authorList>
            <person name="Yang J."/>
            <person name="Diao L."/>
            <person name="Yang S."/>
        </authorList>
    </citation>
    <scope>NUCLEOTIDE SEQUENCE [LARGE SCALE GENOMIC DNA]</scope>
    <source>
        <strain evidence="3 5">CGMCC 1.3604</strain>
    </source>
</reference>
<accession>A0A094XAZ4</accession>
<sequence length="77" mass="9405">MQRMFRRAINESLLVSIIYINQNQQFSQRTIAVHKMNDTHLIGYCFYRKQKRMFRLNNILAAELILKRVDYKLEQIK</sequence>
<dbReference type="InterPro" id="IPR026881">
    <property type="entry name" value="WYL_dom"/>
</dbReference>
<dbReference type="RefSeq" id="WP_040324195.1">
    <property type="nucleotide sequence ID" value="NZ_ALPT02000090.1"/>
</dbReference>
<evidence type="ECO:0000313" key="5">
    <source>
        <dbReference type="Proteomes" id="UP000297014"/>
    </source>
</evidence>
<evidence type="ECO:0000313" key="2">
    <source>
        <dbReference type="EMBL" id="KGA95960.1"/>
    </source>
</evidence>
<gene>
    <name evidence="3" type="ORF">AJ85_07940</name>
    <name evidence="2" type="ORF">BALCAV_0219130</name>
</gene>
<name>A0A094XAZ4_ALKAL</name>
<dbReference type="AlphaFoldDB" id="A0A094XAZ4"/>
<organism evidence="2 4">
    <name type="scientific">Alkalihalobacillus alcalophilus ATCC 27647 = CGMCC 1.3604</name>
    <dbReference type="NCBI Taxonomy" id="1218173"/>
    <lineage>
        <taxon>Bacteria</taxon>
        <taxon>Bacillati</taxon>
        <taxon>Bacillota</taxon>
        <taxon>Bacilli</taxon>
        <taxon>Bacillales</taxon>
        <taxon>Bacillaceae</taxon>
        <taxon>Alkalihalobacillus</taxon>
    </lineage>
</organism>
<dbReference type="EMBL" id="JALP01000101">
    <property type="protein sequence ID" value="THG90946.1"/>
    <property type="molecule type" value="Genomic_DNA"/>
</dbReference>
<dbReference type="Pfam" id="PF13280">
    <property type="entry name" value="WYL"/>
    <property type="match status" value="1"/>
</dbReference>
<evidence type="ECO:0000259" key="1">
    <source>
        <dbReference type="Pfam" id="PF13280"/>
    </source>
</evidence>